<evidence type="ECO:0000313" key="5">
    <source>
        <dbReference type="Proteomes" id="UP000694551"/>
    </source>
</evidence>
<keyword evidence="1" id="KW-0175">Coiled coil</keyword>
<feature type="region of interest" description="Disordered" evidence="2">
    <location>
        <begin position="77"/>
        <end position="99"/>
    </location>
</feature>
<feature type="chain" id="PRO_5034283677" evidence="3">
    <location>
        <begin position="25"/>
        <end position="382"/>
    </location>
</feature>
<keyword evidence="5" id="KW-1185">Reference proteome</keyword>
<dbReference type="GO" id="GO:0045202">
    <property type="term" value="C:synapse"/>
    <property type="evidence" value="ECO:0007669"/>
    <property type="project" value="GOC"/>
</dbReference>
<organism evidence="4 5">
    <name type="scientific">Strix occidentalis caurina</name>
    <name type="common">northern spotted owl</name>
    <dbReference type="NCBI Taxonomy" id="311401"/>
    <lineage>
        <taxon>Eukaryota</taxon>
        <taxon>Metazoa</taxon>
        <taxon>Chordata</taxon>
        <taxon>Craniata</taxon>
        <taxon>Vertebrata</taxon>
        <taxon>Euteleostomi</taxon>
        <taxon>Archelosauria</taxon>
        <taxon>Archosauria</taxon>
        <taxon>Dinosauria</taxon>
        <taxon>Saurischia</taxon>
        <taxon>Theropoda</taxon>
        <taxon>Coelurosauria</taxon>
        <taxon>Aves</taxon>
        <taxon>Neognathae</taxon>
        <taxon>Neoaves</taxon>
        <taxon>Telluraves</taxon>
        <taxon>Strigiformes</taxon>
        <taxon>Strigidae</taxon>
        <taxon>Strix</taxon>
    </lineage>
</organism>
<feature type="coiled-coil region" evidence="1">
    <location>
        <begin position="231"/>
        <end position="308"/>
    </location>
</feature>
<dbReference type="InterPro" id="IPR033545">
    <property type="entry name" value="CEP89"/>
</dbReference>
<keyword evidence="3" id="KW-0732">Signal</keyword>
<evidence type="ECO:0000313" key="4">
    <source>
        <dbReference type="Ensembl" id="ENSSOCP00000018350.1"/>
    </source>
</evidence>
<dbReference type="PANTHER" id="PTHR36170">
    <property type="entry name" value="CENTROSOMAL PROTEIN OF 89 KDA"/>
    <property type="match status" value="1"/>
</dbReference>
<dbReference type="GO" id="GO:0005814">
    <property type="term" value="C:centriole"/>
    <property type="evidence" value="ECO:0007669"/>
    <property type="project" value="InterPro"/>
</dbReference>
<dbReference type="Proteomes" id="UP000694551">
    <property type="component" value="Unplaced"/>
</dbReference>
<feature type="signal peptide" evidence="3">
    <location>
        <begin position="1"/>
        <end position="24"/>
    </location>
</feature>
<name>A0A8D0KYN6_STROC</name>
<dbReference type="GO" id="GO:0060271">
    <property type="term" value="P:cilium assembly"/>
    <property type="evidence" value="ECO:0007669"/>
    <property type="project" value="InterPro"/>
</dbReference>
<dbReference type="GO" id="GO:0097539">
    <property type="term" value="C:ciliary transition fiber"/>
    <property type="evidence" value="ECO:0007669"/>
    <property type="project" value="TreeGrafter"/>
</dbReference>
<dbReference type="GO" id="GO:0007005">
    <property type="term" value="P:mitochondrion organization"/>
    <property type="evidence" value="ECO:0007669"/>
    <property type="project" value="InterPro"/>
</dbReference>
<proteinExistence type="predicted"/>
<protein>
    <submittedName>
        <fullName evidence="4">Centrosomal protein 89</fullName>
    </submittedName>
</protein>
<sequence>MWSMEKTSVLLHCFILFSSRSALAAAILATTLTGRTVAIPQPRQRSLSESDSTYVEQECFEPYATVTDLRMGPNWKLDGSDRSPVQSLEISGNYGEDEDMDTYLSDADKEAESSCQSNEKRGQSFSTNAIYAVPCKNKKVGFSNALIPLPHFNILMQTLTISKAFHAFLTLQTFIQFLFHMLLFEEKSLAENLICEKPPPSPDVSIRARQARENMTKEKFRELKQENWSLNKAYQAMVQQFERTKQQMEEQQLKLKRLEQENRSLKEAAEKSHREEEATELLSLRQQAQELVDENDALKMTVHRLNVELSRYQTKFRPLSQEEHLKLKSLPMKGPPPPWLLDMKYLSPLLLAYEDRIREKEDLNLEHEACGFCGRRIFISRY</sequence>
<evidence type="ECO:0000256" key="1">
    <source>
        <dbReference type="SAM" id="Coils"/>
    </source>
</evidence>
<reference evidence="4" key="1">
    <citation type="submission" date="2025-08" db="UniProtKB">
        <authorList>
            <consortium name="Ensembl"/>
        </authorList>
    </citation>
    <scope>IDENTIFICATION</scope>
</reference>
<dbReference type="Ensembl" id="ENSSOCT00000018818.1">
    <property type="protein sequence ID" value="ENSSOCP00000018350.1"/>
    <property type="gene ID" value="ENSSOCG00000013634.1"/>
</dbReference>
<dbReference type="AlphaFoldDB" id="A0A8D0KYN6"/>
<evidence type="ECO:0000256" key="3">
    <source>
        <dbReference type="SAM" id="SignalP"/>
    </source>
</evidence>
<accession>A0A8D0KYN6</accession>
<dbReference type="GO" id="GO:0007268">
    <property type="term" value="P:chemical synaptic transmission"/>
    <property type="evidence" value="ECO:0007669"/>
    <property type="project" value="InterPro"/>
</dbReference>
<reference evidence="4" key="2">
    <citation type="submission" date="2025-09" db="UniProtKB">
        <authorList>
            <consortium name="Ensembl"/>
        </authorList>
    </citation>
    <scope>IDENTIFICATION</scope>
</reference>
<evidence type="ECO:0000256" key="2">
    <source>
        <dbReference type="SAM" id="MobiDB-lite"/>
    </source>
</evidence>
<dbReference type="PANTHER" id="PTHR36170:SF1">
    <property type="entry name" value="CENTROSOMAL PROTEIN OF 89 KDA"/>
    <property type="match status" value="1"/>
</dbReference>